<dbReference type="PANTHER" id="PTHR13390:SF0">
    <property type="entry name" value="LIPID DROPLET-ASSOCIATED HYDROLASE"/>
    <property type="match status" value="1"/>
</dbReference>
<name>A0A1X2I6Z7_9FUNG</name>
<dbReference type="STRING" id="90262.A0A1X2I6Z7"/>
<evidence type="ECO:0008006" key="7">
    <source>
        <dbReference type="Google" id="ProtNLM"/>
    </source>
</evidence>
<evidence type="ECO:0000313" key="6">
    <source>
        <dbReference type="Proteomes" id="UP000193560"/>
    </source>
</evidence>
<gene>
    <name evidence="5" type="ORF">BCR42DRAFT_421916</name>
</gene>
<keyword evidence="3" id="KW-0551">Lipid droplet</keyword>
<evidence type="ECO:0000256" key="1">
    <source>
        <dbReference type="ARBA" id="ARBA00004502"/>
    </source>
</evidence>
<dbReference type="GO" id="GO:0016298">
    <property type="term" value="F:lipase activity"/>
    <property type="evidence" value="ECO:0007669"/>
    <property type="project" value="InterPro"/>
</dbReference>
<sequence>MLPQVFNKPLRTVWNVANHATESLWWPAPSQDADIARRKTVLLFICGNPGLIEYYTDFLDSVHKQASVSTCLEIVGVSHLGHSIGPHTSPSSANHLYSLQDQIDHKLACFDQLRKENPSDTQYILVGHSMGSYVCAEVLKQRQQHNIIRLIALFPTLREIALTPNGVTMSRWVFGIPLPIVSGVVGLAQMVPNPIRHGITGLITGQKGSNLDVTAHGLLHGSIVKNVVHMARQEMEMIKELDDDFYATHVDKFIMYYSRNDSWAPLDHYEFMSKKFPNAQVHLCAEDIPHAFILEDKHAQYMANKVATWILDCQNKE</sequence>
<dbReference type="AlphaFoldDB" id="A0A1X2I6Z7"/>
<dbReference type="InterPro" id="IPR029058">
    <property type="entry name" value="AB_hydrolase_fold"/>
</dbReference>
<evidence type="ECO:0000256" key="2">
    <source>
        <dbReference type="ARBA" id="ARBA00008300"/>
    </source>
</evidence>
<proteinExistence type="inferred from homology"/>
<reference evidence="5 6" key="1">
    <citation type="submission" date="2016-07" db="EMBL/GenBank/DDBJ databases">
        <title>Pervasive Adenine N6-methylation of Active Genes in Fungi.</title>
        <authorList>
            <consortium name="DOE Joint Genome Institute"/>
            <person name="Mondo S.J."/>
            <person name="Dannebaum R.O."/>
            <person name="Kuo R.C."/>
            <person name="Labutti K."/>
            <person name="Haridas S."/>
            <person name="Kuo A."/>
            <person name="Salamov A."/>
            <person name="Ahrendt S.R."/>
            <person name="Lipzen A."/>
            <person name="Sullivan W."/>
            <person name="Andreopoulos W.B."/>
            <person name="Clum A."/>
            <person name="Lindquist E."/>
            <person name="Daum C."/>
            <person name="Ramamoorthy G.K."/>
            <person name="Gryganskyi A."/>
            <person name="Culley D."/>
            <person name="Magnuson J.K."/>
            <person name="James T.Y."/>
            <person name="O'Malley M.A."/>
            <person name="Stajich J.E."/>
            <person name="Spatafora J.W."/>
            <person name="Visel A."/>
            <person name="Grigoriev I.V."/>
        </authorList>
    </citation>
    <scope>NUCLEOTIDE SEQUENCE [LARGE SCALE GENOMIC DNA]</scope>
    <source>
        <strain evidence="5 6">NRRL 1336</strain>
    </source>
</reference>
<evidence type="ECO:0000256" key="3">
    <source>
        <dbReference type="ARBA" id="ARBA00022677"/>
    </source>
</evidence>
<dbReference type="Gene3D" id="3.40.50.1820">
    <property type="entry name" value="alpha/beta hydrolase"/>
    <property type="match status" value="1"/>
</dbReference>
<dbReference type="PANTHER" id="PTHR13390">
    <property type="entry name" value="LIPASE"/>
    <property type="match status" value="1"/>
</dbReference>
<dbReference type="Proteomes" id="UP000193560">
    <property type="component" value="Unassembled WGS sequence"/>
</dbReference>
<dbReference type="InterPro" id="IPR019363">
    <property type="entry name" value="LDAH"/>
</dbReference>
<dbReference type="GO" id="GO:0005811">
    <property type="term" value="C:lipid droplet"/>
    <property type="evidence" value="ECO:0007669"/>
    <property type="project" value="UniProtKB-SubCell"/>
</dbReference>
<keyword evidence="6" id="KW-1185">Reference proteome</keyword>
<accession>A0A1X2I6Z7</accession>
<dbReference type="SUPFAM" id="SSF53474">
    <property type="entry name" value="alpha/beta-Hydrolases"/>
    <property type="match status" value="1"/>
</dbReference>
<organism evidence="5 6">
    <name type="scientific">Absidia repens</name>
    <dbReference type="NCBI Taxonomy" id="90262"/>
    <lineage>
        <taxon>Eukaryota</taxon>
        <taxon>Fungi</taxon>
        <taxon>Fungi incertae sedis</taxon>
        <taxon>Mucoromycota</taxon>
        <taxon>Mucoromycotina</taxon>
        <taxon>Mucoromycetes</taxon>
        <taxon>Mucorales</taxon>
        <taxon>Cunninghamellaceae</taxon>
        <taxon>Absidia</taxon>
    </lineage>
</organism>
<evidence type="ECO:0000256" key="4">
    <source>
        <dbReference type="ARBA" id="ARBA00022801"/>
    </source>
</evidence>
<dbReference type="OrthoDB" id="448051at2759"/>
<protein>
    <recommendedName>
        <fullName evidence="7">Alpha/Beta hydrolase protein</fullName>
    </recommendedName>
</protein>
<comment type="similarity">
    <text evidence="2">Belongs to the AB hydrolase superfamily. LDAH family.</text>
</comment>
<comment type="subcellular location">
    <subcellularLocation>
        <location evidence="1">Lipid droplet</location>
    </subcellularLocation>
</comment>
<dbReference type="Pfam" id="PF10230">
    <property type="entry name" value="LIDHydrolase"/>
    <property type="match status" value="1"/>
</dbReference>
<dbReference type="EMBL" id="MCGE01000023">
    <property type="protein sequence ID" value="ORZ10739.1"/>
    <property type="molecule type" value="Genomic_DNA"/>
</dbReference>
<dbReference type="GO" id="GO:0019915">
    <property type="term" value="P:lipid storage"/>
    <property type="evidence" value="ECO:0007669"/>
    <property type="project" value="InterPro"/>
</dbReference>
<comment type="caution">
    <text evidence="5">The sequence shown here is derived from an EMBL/GenBank/DDBJ whole genome shotgun (WGS) entry which is preliminary data.</text>
</comment>
<keyword evidence="4" id="KW-0378">Hydrolase</keyword>
<evidence type="ECO:0000313" key="5">
    <source>
        <dbReference type="EMBL" id="ORZ10739.1"/>
    </source>
</evidence>